<protein>
    <recommendedName>
        <fullName evidence="3">RING-type E3 ubiquitin transferase</fullName>
        <ecNumber evidence="3">2.3.2.27</ecNumber>
    </recommendedName>
</protein>
<dbReference type="GO" id="GO:0061630">
    <property type="term" value="F:ubiquitin protein ligase activity"/>
    <property type="evidence" value="ECO:0007669"/>
    <property type="project" value="UniProtKB-EC"/>
</dbReference>
<dbReference type="SMART" id="SM00184">
    <property type="entry name" value="RING"/>
    <property type="match status" value="1"/>
</dbReference>
<dbReference type="InterPro" id="IPR018957">
    <property type="entry name" value="Znf_C3HC4_RING-type"/>
</dbReference>
<dbReference type="GO" id="GO:0031491">
    <property type="term" value="F:nucleosome binding"/>
    <property type="evidence" value="ECO:0007669"/>
    <property type="project" value="TreeGrafter"/>
</dbReference>
<keyword evidence="6" id="KW-0227">DNA damage</keyword>
<evidence type="ECO:0000313" key="14">
    <source>
        <dbReference type="EMBL" id="KAF7287623.1"/>
    </source>
</evidence>
<keyword evidence="15" id="KW-1185">Reference proteome</keyword>
<dbReference type="InterPro" id="IPR001841">
    <property type="entry name" value="Znf_RING"/>
</dbReference>
<dbReference type="AlphaFoldDB" id="A0A834MKS8"/>
<keyword evidence="5" id="KW-0479">Metal-binding</keyword>
<feature type="coiled-coil region" evidence="12">
    <location>
        <begin position="107"/>
        <end position="166"/>
    </location>
</feature>
<keyword evidence="12" id="KW-0175">Coiled coil</keyword>
<gene>
    <name evidence="14" type="ORF">GWI33_005975</name>
</gene>
<keyword evidence="4" id="KW-0808">Transferase</keyword>
<evidence type="ECO:0000256" key="10">
    <source>
        <dbReference type="ARBA" id="ARBA00023242"/>
    </source>
</evidence>
<accession>A0A834MKS8</accession>
<name>A0A834MKS8_RHYFE</name>
<comment type="catalytic activity">
    <reaction evidence="1">
        <text>S-ubiquitinyl-[E2 ubiquitin-conjugating enzyme]-L-cysteine + [acceptor protein]-L-lysine = [E2 ubiquitin-conjugating enzyme]-L-cysteine + N(6)-ubiquitinyl-[acceptor protein]-L-lysine.</text>
        <dbReference type="EC" id="2.3.2.27"/>
    </reaction>
</comment>
<dbReference type="SUPFAM" id="SSF57850">
    <property type="entry name" value="RING/U-box"/>
    <property type="match status" value="1"/>
</dbReference>
<dbReference type="Pfam" id="PF00097">
    <property type="entry name" value="zf-C3HC4"/>
    <property type="match status" value="1"/>
</dbReference>
<evidence type="ECO:0000256" key="12">
    <source>
        <dbReference type="SAM" id="Coils"/>
    </source>
</evidence>
<evidence type="ECO:0000256" key="11">
    <source>
        <dbReference type="PROSITE-ProRule" id="PRU00175"/>
    </source>
</evidence>
<evidence type="ECO:0000256" key="7">
    <source>
        <dbReference type="ARBA" id="ARBA00022771"/>
    </source>
</evidence>
<sequence>MAGKKVKYRCKPKKIDIIKLKPSDIICPICRTVLIEPVSLPCNHVFCKFCFDSTMENANLVCPLCRIRVGSWYRRTKKEVENKYKGIDNVIEQDKPTIIVSKPGEIRKEYETEKQKQEEELKKLHEEEEKASAALIKQLKQEEEYINQLEQEKIRLDEEFARKISNELMPSTSKLTKDLDKKRLGPLDKFLQNKNSKVFKLPQNSEDFTDDSKNVLTGQNACKTLTPNNLSTKPYTCQVLYIDNNSTNKVSYLEGTTVLNSKIKKKNQNSDINERKNLCQSECGSSGSRENSDVIDQECKFYFKPIDLYKKYHIQGHLPLKIPCRKDLPLETNRIVPPGGIVVNLVSKIQKSAFAKLSTVIQEENEETSVKASSACLSRKRKYEEFNDFHSNNDNFHGFKATDISKSLKSCDNLVTVLLKSNDVFFKRKFIEIAECKKKYTQECGYNDINQQTLFNENPNIVEKHIINSNIDAYHLSETDISPKSNKNSGQKALVDSPIYVDTNNQQNNLFRSSNHKILIYDDKYNQDTSTLCTLSAIKVKNFYNSNIKNISTSKKPNKFTQISQNQTVDPSVNKKNIQTHMNLNSTINITKRVKNSPKKIKLNTNLTRNIEAIEFRNIHALNEKKLQEESDFELAKKLQAEFDLIHIPSRTRRGTTRQVTLDKMLLV</sequence>
<dbReference type="GO" id="GO:0008270">
    <property type="term" value="F:zinc ion binding"/>
    <property type="evidence" value="ECO:0007669"/>
    <property type="project" value="UniProtKB-KW"/>
</dbReference>
<comment type="caution">
    <text evidence="14">The sequence shown here is derived from an EMBL/GenBank/DDBJ whole genome shotgun (WGS) entry which is preliminary data.</text>
</comment>
<dbReference type="Proteomes" id="UP000625711">
    <property type="component" value="Unassembled WGS sequence"/>
</dbReference>
<dbReference type="InterPro" id="IPR051657">
    <property type="entry name" value="RNF168/RNF169_E3_ubiq-ligase"/>
</dbReference>
<dbReference type="PROSITE" id="PS50089">
    <property type="entry name" value="ZF_RING_2"/>
    <property type="match status" value="1"/>
</dbReference>
<dbReference type="Gene3D" id="3.30.40.10">
    <property type="entry name" value="Zinc/RING finger domain, C3HC4 (zinc finger)"/>
    <property type="match status" value="1"/>
</dbReference>
<dbReference type="EC" id="2.3.2.27" evidence="3"/>
<dbReference type="EMBL" id="JAACXV010000004">
    <property type="protein sequence ID" value="KAF7287623.1"/>
    <property type="molecule type" value="Genomic_DNA"/>
</dbReference>
<evidence type="ECO:0000313" key="15">
    <source>
        <dbReference type="Proteomes" id="UP000625711"/>
    </source>
</evidence>
<keyword evidence="10" id="KW-0539">Nucleus</keyword>
<proteinExistence type="predicted"/>
<keyword evidence="9" id="KW-0862">Zinc</keyword>
<evidence type="ECO:0000256" key="2">
    <source>
        <dbReference type="ARBA" id="ARBA00004123"/>
    </source>
</evidence>
<evidence type="ECO:0000256" key="1">
    <source>
        <dbReference type="ARBA" id="ARBA00000900"/>
    </source>
</evidence>
<dbReference type="GO" id="GO:0006302">
    <property type="term" value="P:double-strand break repair"/>
    <property type="evidence" value="ECO:0007669"/>
    <property type="project" value="TreeGrafter"/>
</dbReference>
<dbReference type="OrthoDB" id="426657at2759"/>
<comment type="subcellular location">
    <subcellularLocation>
        <location evidence="2">Nucleus</location>
    </subcellularLocation>
</comment>
<dbReference type="PANTHER" id="PTHR23328:SF0">
    <property type="entry name" value="RING-TYPE DOMAIN-CONTAINING PROTEIN"/>
    <property type="match status" value="1"/>
</dbReference>
<feature type="domain" description="RING-type" evidence="13">
    <location>
        <begin position="27"/>
        <end position="66"/>
    </location>
</feature>
<evidence type="ECO:0000256" key="9">
    <source>
        <dbReference type="ARBA" id="ARBA00022833"/>
    </source>
</evidence>
<organism evidence="14 15">
    <name type="scientific">Rhynchophorus ferrugineus</name>
    <name type="common">Red palm weevil</name>
    <name type="synonym">Curculio ferrugineus</name>
    <dbReference type="NCBI Taxonomy" id="354439"/>
    <lineage>
        <taxon>Eukaryota</taxon>
        <taxon>Metazoa</taxon>
        <taxon>Ecdysozoa</taxon>
        <taxon>Arthropoda</taxon>
        <taxon>Hexapoda</taxon>
        <taxon>Insecta</taxon>
        <taxon>Pterygota</taxon>
        <taxon>Neoptera</taxon>
        <taxon>Endopterygota</taxon>
        <taxon>Coleoptera</taxon>
        <taxon>Polyphaga</taxon>
        <taxon>Cucujiformia</taxon>
        <taxon>Curculionidae</taxon>
        <taxon>Dryophthorinae</taxon>
        <taxon>Rhynchophorus</taxon>
    </lineage>
</organism>
<evidence type="ECO:0000256" key="4">
    <source>
        <dbReference type="ARBA" id="ARBA00022679"/>
    </source>
</evidence>
<dbReference type="InterPro" id="IPR013083">
    <property type="entry name" value="Znf_RING/FYVE/PHD"/>
</dbReference>
<evidence type="ECO:0000259" key="13">
    <source>
        <dbReference type="PROSITE" id="PS50089"/>
    </source>
</evidence>
<dbReference type="CDD" id="cd22249">
    <property type="entry name" value="UDM1_RNF168_RNF169-like"/>
    <property type="match status" value="1"/>
</dbReference>
<evidence type="ECO:0000256" key="3">
    <source>
        <dbReference type="ARBA" id="ARBA00012483"/>
    </source>
</evidence>
<evidence type="ECO:0000256" key="8">
    <source>
        <dbReference type="ARBA" id="ARBA00022786"/>
    </source>
</evidence>
<dbReference type="PANTHER" id="PTHR23328">
    <property type="entry name" value="RING-TYPE DOMAIN-CONTAINING PROTEIN"/>
    <property type="match status" value="1"/>
</dbReference>
<keyword evidence="8" id="KW-0833">Ubl conjugation pathway</keyword>
<dbReference type="GO" id="GO:0035861">
    <property type="term" value="C:site of double-strand break"/>
    <property type="evidence" value="ECO:0007669"/>
    <property type="project" value="TreeGrafter"/>
</dbReference>
<evidence type="ECO:0000256" key="5">
    <source>
        <dbReference type="ARBA" id="ARBA00022723"/>
    </source>
</evidence>
<keyword evidence="7 11" id="KW-0863">Zinc-finger</keyword>
<reference evidence="14" key="1">
    <citation type="submission" date="2020-08" db="EMBL/GenBank/DDBJ databases">
        <title>Genome sequencing and assembly of the red palm weevil Rhynchophorus ferrugineus.</title>
        <authorList>
            <person name="Dias G.B."/>
            <person name="Bergman C.M."/>
            <person name="Manee M."/>
        </authorList>
    </citation>
    <scope>NUCLEOTIDE SEQUENCE</scope>
    <source>
        <strain evidence="14">AA-2017</strain>
        <tissue evidence="14">Whole larva</tissue>
    </source>
</reference>
<dbReference type="GO" id="GO:0005634">
    <property type="term" value="C:nucleus"/>
    <property type="evidence" value="ECO:0007669"/>
    <property type="project" value="UniProtKB-SubCell"/>
</dbReference>
<evidence type="ECO:0000256" key="6">
    <source>
        <dbReference type="ARBA" id="ARBA00022763"/>
    </source>
</evidence>